<evidence type="ECO:0000256" key="3">
    <source>
        <dbReference type="ARBA" id="ARBA00022801"/>
    </source>
</evidence>
<dbReference type="SUPFAM" id="SSF52540">
    <property type="entry name" value="P-loop containing nucleoside triphosphate hydrolases"/>
    <property type="match status" value="1"/>
</dbReference>
<gene>
    <name evidence="9" type="ORF">D9619_005095</name>
</gene>
<reference evidence="9 10" key="1">
    <citation type="journal article" date="2020" name="ISME J.">
        <title>Uncovering the hidden diversity of litter-decomposition mechanisms in mushroom-forming fungi.</title>
        <authorList>
            <person name="Floudas D."/>
            <person name="Bentzer J."/>
            <person name="Ahren D."/>
            <person name="Johansson T."/>
            <person name="Persson P."/>
            <person name="Tunlid A."/>
        </authorList>
    </citation>
    <scope>NUCLEOTIDE SEQUENCE [LARGE SCALE GENOMIC DNA]</scope>
    <source>
        <strain evidence="9 10">CBS 101986</strain>
    </source>
</reference>
<evidence type="ECO:0000256" key="4">
    <source>
        <dbReference type="ARBA" id="ARBA00022806"/>
    </source>
</evidence>
<evidence type="ECO:0000259" key="8">
    <source>
        <dbReference type="PROSITE" id="PS51194"/>
    </source>
</evidence>
<accession>A0A8H5F868</accession>
<dbReference type="Pfam" id="PF00271">
    <property type="entry name" value="Helicase_C"/>
    <property type="match status" value="1"/>
</dbReference>
<protein>
    <recommendedName>
        <fullName evidence="1">RNA helicase</fullName>
        <ecNumber evidence="1">3.6.4.13</ecNumber>
    </recommendedName>
</protein>
<dbReference type="Gene3D" id="3.40.50.300">
    <property type="entry name" value="P-loop containing nucleotide triphosphate hydrolases"/>
    <property type="match status" value="1"/>
</dbReference>
<evidence type="ECO:0000256" key="2">
    <source>
        <dbReference type="ARBA" id="ARBA00022741"/>
    </source>
</evidence>
<feature type="domain" description="Helicase C-terminal" evidence="8">
    <location>
        <begin position="1"/>
        <end position="105"/>
    </location>
</feature>
<keyword evidence="10" id="KW-1185">Reference proteome</keyword>
<comment type="caution">
    <text evidence="9">The sequence shown here is derived from an EMBL/GenBank/DDBJ whole genome shotgun (WGS) entry which is preliminary data.</text>
</comment>
<evidence type="ECO:0000256" key="6">
    <source>
        <dbReference type="ARBA" id="ARBA00047984"/>
    </source>
</evidence>
<proteinExistence type="predicted"/>
<dbReference type="GO" id="GO:0005524">
    <property type="term" value="F:ATP binding"/>
    <property type="evidence" value="ECO:0007669"/>
    <property type="project" value="UniProtKB-KW"/>
</dbReference>
<dbReference type="PROSITE" id="PS51194">
    <property type="entry name" value="HELICASE_CTER"/>
    <property type="match status" value="1"/>
</dbReference>
<sequence length="201" mass="22688">MSQRYRKEVMELFNLGYIRVLVCTDAAGMGCNIPDVDVVVQWKTPQDLSSWVQRAGRAAHAHGREGLAVLLAEKSAFDEQETKGKRQENNQRKTQEFANAHGARRGHYLKKYDTIPLEPEQPSEVPRDTLKEGLFAYIQATLAGLHARARNNHPVRGNLTLIGQHVLAHYLTYSAHIHSAIFTCKQTSASKNHLQPMLDMF</sequence>
<dbReference type="InterPro" id="IPR027417">
    <property type="entry name" value="P-loop_NTPase"/>
</dbReference>
<evidence type="ECO:0000256" key="7">
    <source>
        <dbReference type="SAM" id="MobiDB-lite"/>
    </source>
</evidence>
<dbReference type="AlphaFoldDB" id="A0A8H5F868"/>
<evidence type="ECO:0000256" key="1">
    <source>
        <dbReference type="ARBA" id="ARBA00012552"/>
    </source>
</evidence>
<dbReference type="InterPro" id="IPR001650">
    <property type="entry name" value="Helicase_C-like"/>
</dbReference>
<organism evidence="9 10">
    <name type="scientific">Psilocybe cf. subviscida</name>
    <dbReference type="NCBI Taxonomy" id="2480587"/>
    <lineage>
        <taxon>Eukaryota</taxon>
        <taxon>Fungi</taxon>
        <taxon>Dikarya</taxon>
        <taxon>Basidiomycota</taxon>
        <taxon>Agaricomycotina</taxon>
        <taxon>Agaricomycetes</taxon>
        <taxon>Agaricomycetidae</taxon>
        <taxon>Agaricales</taxon>
        <taxon>Agaricineae</taxon>
        <taxon>Strophariaceae</taxon>
        <taxon>Psilocybe</taxon>
    </lineage>
</organism>
<dbReference type="InterPro" id="IPR050079">
    <property type="entry name" value="DEAD_box_RNA_helicase"/>
</dbReference>
<dbReference type="PANTHER" id="PTHR47959:SF1">
    <property type="entry name" value="ATP-DEPENDENT RNA HELICASE DBPA"/>
    <property type="match status" value="1"/>
</dbReference>
<keyword evidence="5" id="KW-0067">ATP-binding</keyword>
<keyword evidence="2" id="KW-0547">Nucleotide-binding</keyword>
<dbReference type="EC" id="3.6.4.13" evidence="1"/>
<dbReference type="GO" id="GO:0003724">
    <property type="term" value="F:RNA helicase activity"/>
    <property type="evidence" value="ECO:0007669"/>
    <property type="project" value="UniProtKB-EC"/>
</dbReference>
<dbReference type="PANTHER" id="PTHR47959">
    <property type="entry name" value="ATP-DEPENDENT RNA HELICASE RHLE-RELATED"/>
    <property type="match status" value="1"/>
</dbReference>
<evidence type="ECO:0000313" key="10">
    <source>
        <dbReference type="Proteomes" id="UP000567179"/>
    </source>
</evidence>
<dbReference type="GO" id="GO:0016787">
    <property type="term" value="F:hydrolase activity"/>
    <property type="evidence" value="ECO:0007669"/>
    <property type="project" value="UniProtKB-KW"/>
</dbReference>
<dbReference type="Proteomes" id="UP000567179">
    <property type="component" value="Unassembled WGS sequence"/>
</dbReference>
<dbReference type="OrthoDB" id="5409596at2759"/>
<keyword evidence="4" id="KW-0347">Helicase</keyword>
<name>A0A8H5F868_9AGAR</name>
<evidence type="ECO:0000256" key="5">
    <source>
        <dbReference type="ARBA" id="ARBA00022840"/>
    </source>
</evidence>
<dbReference type="EMBL" id="JAACJJ010000014">
    <property type="protein sequence ID" value="KAF5327355.1"/>
    <property type="molecule type" value="Genomic_DNA"/>
</dbReference>
<evidence type="ECO:0000313" key="9">
    <source>
        <dbReference type="EMBL" id="KAF5327355.1"/>
    </source>
</evidence>
<comment type="catalytic activity">
    <reaction evidence="6">
        <text>ATP + H2O = ADP + phosphate + H(+)</text>
        <dbReference type="Rhea" id="RHEA:13065"/>
        <dbReference type="ChEBI" id="CHEBI:15377"/>
        <dbReference type="ChEBI" id="CHEBI:15378"/>
        <dbReference type="ChEBI" id="CHEBI:30616"/>
        <dbReference type="ChEBI" id="CHEBI:43474"/>
        <dbReference type="ChEBI" id="CHEBI:456216"/>
        <dbReference type="EC" id="3.6.4.13"/>
    </reaction>
</comment>
<feature type="region of interest" description="Disordered" evidence="7">
    <location>
        <begin position="78"/>
        <end position="100"/>
    </location>
</feature>
<dbReference type="GO" id="GO:0005829">
    <property type="term" value="C:cytosol"/>
    <property type="evidence" value="ECO:0007669"/>
    <property type="project" value="TreeGrafter"/>
</dbReference>
<keyword evidence="3" id="KW-0378">Hydrolase</keyword>
<feature type="compositionally biased region" description="Basic and acidic residues" evidence="7">
    <location>
        <begin position="78"/>
        <end position="95"/>
    </location>
</feature>